<dbReference type="Proteomes" id="UP000000272">
    <property type="component" value="Chromosome"/>
</dbReference>
<name>D9RYA6_THEOJ</name>
<dbReference type="AlphaFoldDB" id="D9RYA6"/>
<dbReference type="InterPro" id="IPR055170">
    <property type="entry name" value="GFO_IDH_MocA-like_dom"/>
</dbReference>
<dbReference type="InterPro" id="IPR000683">
    <property type="entry name" value="Gfo/Idh/MocA-like_OxRdtase_N"/>
</dbReference>
<dbReference type="InterPro" id="IPR036291">
    <property type="entry name" value="NAD(P)-bd_dom_sf"/>
</dbReference>
<proteinExistence type="predicted"/>
<dbReference type="PANTHER" id="PTHR43249">
    <property type="entry name" value="UDP-N-ACETYL-2-AMINO-2-DEOXY-D-GLUCURONATE OXIDASE"/>
    <property type="match status" value="1"/>
</dbReference>
<dbReference type="EMBL" id="CP002131">
    <property type="protein sequence ID" value="ADL08330.1"/>
    <property type="molecule type" value="Genomic_DNA"/>
</dbReference>
<dbReference type="STRING" id="555079.Toce_1590"/>
<dbReference type="RefSeq" id="WP_013276358.1">
    <property type="nucleotide sequence ID" value="NC_014377.1"/>
</dbReference>
<dbReference type="Pfam" id="PF01408">
    <property type="entry name" value="GFO_IDH_MocA"/>
    <property type="match status" value="1"/>
</dbReference>
<dbReference type="PANTHER" id="PTHR43249:SF1">
    <property type="entry name" value="D-GLUCOSIDE 3-DEHYDROGENASE"/>
    <property type="match status" value="1"/>
</dbReference>
<dbReference type="eggNOG" id="COG0673">
    <property type="taxonomic scope" value="Bacteria"/>
</dbReference>
<dbReference type="GO" id="GO:0000166">
    <property type="term" value="F:nucleotide binding"/>
    <property type="evidence" value="ECO:0007669"/>
    <property type="project" value="InterPro"/>
</dbReference>
<sequence>MEKLKIAVIGCGSIARKHIKAIAENKDKLELTALCDIDPQKTEQLAAGYQQLTGKEPGKIKKHTDYEKILKDQEIDIVAITTSSGIRPKIAIGALDEGKHLILEKPMALSTKDADHITKKAEQKGLKVTVCHQLRFLPHIQKLKEIVNSGTMGKIVHAAAAMRWNRSNEYYSSSPWRGTWKHDGGAFMNQAIHLIDLLLWIMGPVQTVYAETGTFIKKIEAEDAGAALLRFKNDALGVIEASVCVYPENLEETLGVFGEKGTVVIGGKTLDIVKTWNIKDQKPYETEKEQKDLHVLLYEDMINAVKENREPLINAKEGQKAVELVLSIYKSSLTKKPVKLPPGDFSTEHMIGG</sequence>
<dbReference type="SUPFAM" id="SSF55347">
    <property type="entry name" value="Glyceraldehyde-3-phosphate dehydrogenase-like, C-terminal domain"/>
    <property type="match status" value="1"/>
</dbReference>
<dbReference type="HOGENOM" id="CLU_023194_1_0_9"/>
<reference evidence="3 4" key="1">
    <citation type="journal article" date="2010" name="Stand. Genomic Sci.">
        <title>Complete genome sequence of Thermosediminibacter oceani type strain (JW/IW-1228P).</title>
        <authorList>
            <person name="Pitluck S."/>
            <person name="Yasawong M."/>
            <person name="Munk C."/>
            <person name="Nolan M."/>
            <person name="Lapidus A."/>
            <person name="Lucas S."/>
            <person name="Glavina Del Rio T."/>
            <person name="Tice H."/>
            <person name="Cheng J.F."/>
            <person name="Bruce D."/>
            <person name="Detter C."/>
            <person name="Tapia R."/>
            <person name="Han C."/>
            <person name="Goodwin L."/>
            <person name="Liolios K."/>
            <person name="Ivanova N."/>
            <person name="Mavromatis K."/>
            <person name="Mikhailova N."/>
            <person name="Pati A."/>
            <person name="Chen A."/>
            <person name="Palaniappan K."/>
            <person name="Land M."/>
            <person name="Hauser L."/>
            <person name="Chang Y.J."/>
            <person name="Jeffries C.D."/>
            <person name="Rohde M."/>
            <person name="Spring S."/>
            <person name="Sikorski J."/>
            <person name="Goker M."/>
            <person name="Woyke T."/>
            <person name="Bristow J."/>
            <person name="Eisen J.A."/>
            <person name="Markowitz V."/>
            <person name="Hugenholtz P."/>
            <person name="Kyrpides N.C."/>
            <person name="Klenk H.P."/>
        </authorList>
    </citation>
    <scope>NUCLEOTIDE SEQUENCE [LARGE SCALE GENOMIC DNA]</scope>
    <source>
        <strain evidence="4">ATCC BAA-1034 / DSM 16646 / JW/IW-1228P</strain>
    </source>
</reference>
<dbReference type="SUPFAM" id="SSF51735">
    <property type="entry name" value="NAD(P)-binding Rossmann-fold domains"/>
    <property type="match status" value="1"/>
</dbReference>
<keyword evidence="4" id="KW-1185">Reference proteome</keyword>
<protein>
    <submittedName>
        <fullName evidence="3">Oxidoreductase domain protein</fullName>
    </submittedName>
</protein>
<evidence type="ECO:0000259" key="1">
    <source>
        <dbReference type="Pfam" id="PF01408"/>
    </source>
</evidence>
<evidence type="ECO:0000313" key="4">
    <source>
        <dbReference type="Proteomes" id="UP000000272"/>
    </source>
</evidence>
<organism evidence="3 4">
    <name type="scientific">Thermosediminibacter oceani (strain ATCC BAA-1034 / DSM 16646 / JW/IW-1228P)</name>
    <dbReference type="NCBI Taxonomy" id="555079"/>
    <lineage>
        <taxon>Bacteria</taxon>
        <taxon>Bacillati</taxon>
        <taxon>Bacillota</taxon>
        <taxon>Clostridia</taxon>
        <taxon>Thermosediminibacterales</taxon>
        <taxon>Thermosediminibacteraceae</taxon>
        <taxon>Thermosediminibacter</taxon>
    </lineage>
</organism>
<dbReference type="Gene3D" id="3.30.360.10">
    <property type="entry name" value="Dihydrodipicolinate Reductase, domain 2"/>
    <property type="match status" value="1"/>
</dbReference>
<dbReference type="KEGG" id="toc:Toce_1590"/>
<feature type="domain" description="GFO/IDH/MocA-like oxidoreductase" evidence="2">
    <location>
        <begin position="140"/>
        <end position="263"/>
    </location>
</feature>
<accession>D9RYA6</accession>
<dbReference type="Pfam" id="PF22725">
    <property type="entry name" value="GFO_IDH_MocA_C3"/>
    <property type="match status" value="1"/>
</dbReference>
<evidence type="ECO:0000313" key="3">
    <source>
        <dbReference type="EMBL" id="ADL08330.1"/>
    </source>
</evidence>
<dbReference type="OrthoDB" id="240873at2"/>
<gene>
    <name evidence="3" type="ordered locus">Toce_1590</name>
</gene>
<evidence type="ECO:0000259" key="2">
    <source>
        <dbReference type="Pfam" id="PF22725"/>
    </source>
</evidence>
<dbReference type="InterPro" id="IPR052515">
    <property type="entry name" value="Gfo/Idh/MocA_Oxidoreductase"/>
</dbReference>
<feature type="domain" description="Gfo/Idh/MocA-like oxidoreductase N-terminal" evidence="1">
    <location>
        <begin position="4"/>
        <end position="131"/>
    </location>
</feature>
<dbReference type="Gene3D" id="3.40.50.720">
    <property type="entry name" value="NAD(P)-binding Rossmann-like Domain"/>
    <property type="match status" value="1"/>
</dbReference>